<gene>
    <name evidence="1" type="ORF">EVAR_64325_1</name>
</gene>
<dbReference type="Proteomes" id="UP000299102">
    <property type="component" value="Unassembled WGS sequence"/>
</dbReference>
<name>A0A4C1Z8T0_EUMVA</name>
<proteinExistence type="predicted"/>
<dbReference type="AlphaFoldDB" id="A0A4C1Z8T0"/>
<comment type="caution">
    <text evidence="1">The sequence shown here is derived from an EMBL/GenBank/DDBJ whole genome shotgun (WGS) entry which is preliminary data.</text>
</comment>
<keyword evidence="2" id="KW-1185">Reference proteome</keyword>
<dbReference type="EMBL" id="BGZK01001711">
    <property type="protein sequence ID" value="GBP84996.1"/>
    <property type="molecule type" value="Genomic_DNA"/>
</dbReference>
<protein>
    <submittedName>
        <fullName evidence="1">Uncharacterized protein</fullName>
    </submittedName>
</protein>
<accession>A0A4C1Z8T0</accession>
<evidence type="ECO:0000313" key="1">
    <source>
        <dbReference type="EMBL" id="GBP84996.1"/>
    </source>
</evidence>
<organism evidence="1 2">
    <name type="scientific">Eumeta variegata</name>
    <name type="common">Bagworm moth</name>
    <name type="synonym">Eumeta japonica</name>
    <dbReference type="NCBI Taxonomy" id="151549"/>
    <lineage>
        <taxon>Eukaryota</taxon>
        <taxon>Metazoa</taxon>
        <taxon>Ecdysozoa</taxon>
        <taxon>Arthropoda</taxon>
        <taxon>Hexapoda</taxon>
        <taxon>Insecta</taxon>
        <taxon>Pterygota</taxon>
        <taxon>Neoptera</taxon>
        <taxon>Endopterygota</taxon>
        <taxon>Lepidoptera</taxon>
        <taxon>Glossata</taxon>
        <taxon>Ditrysia</taxon>
        <taxon>Tineoidea</taxon>
        <taxon>Psychidae</taxon>
        <taxon>Oiketicinae</taxon>
        <taxon>Eumeta</taxon>
    </lineage>
</organism>
<evidence type="ECO:0000313" key="2">
    <source>
        <dbReference type="Proteomes" id="UP000299102"/>
    </source>
</evidence>
<reference evidence="1 2" key="1">
    <citation type="journal article" date="2019" name="Commun. Biol.">
        <title>The bagworm genome reveals a unique fibroin gene that provides high tensile strength.</title>
        <authorList>
            <person name="Kono N."/>
            <person name="Nakamura H."/>
            <person name="Ohtoshi R."/>
            <person name="Tomita M."/>
            <person name="Numata K."/>
            <person name="Arakawa K."/>
        </authorList>
    </citation>
    <scope>NUCLEOTIDE SEQUENCE [LARGE SCALE GENOMIC DNA]</scope>
</reference>
<sequence>MNTVSGSIRTYPTWKKVSRQVESEHTKDEAIWRITSDPFSLNLERYRWVQTILGAAVLMGASKKGENITSYSVVNGIAVVALEVYGSEPNHGGLVSTTSFQLNESFFQLGPNRFVVSPQLFSYVVRTNKLIMLYFFQNGIDFIRNGSTRARFIFDIKITKLKTLEPVL</sequence>